<proteinExistence type="predicted"/>
<protein>
    <submittedName>
        <fullName evidence="2">Uroporphyrinogen-III synthase</fullName>
        <ecNumber evidence="2">4.2.1.75</ecNumber>
    </submittedName>
</protein>
<reference evidence="2 3" key="1">
    <citation type="submission" date="2013-12" db="EMBL/GenBank/DDBJ databases">
        <authorList>
            <person name="Stott M."/>
        </authorList>
    </citation>
    <scope>NUCLEOTIDE SEQUENCE [LARGE SCALE GENOMIC DNA]</scope>
    <source>
        <strain evidence="2 3">K22</strain>
    </source>
</reference>
<evidence type="ECO:0000259" key="1">
    <source>
        <dbReference type="Pfam" id="PF02602"/>
    </source>
</evidence>
<evidence type="ECO:0000313" key="2">
    <source>
        <dbReference type="EMBL" id="CDM66158.1"/>
    </source>
</evidence>
<dbReference type="PANTHER" id="PTHR40082:SF1">
    <property type="entry name" value="BLR5956 PROTEIN"/>
    <property type="match status" value="1"/>
</dbReference>
<evidence type="ECO:0000313" key="3">
    <source>
        <dbReference type="Proteomes" id="UP000031518"/>
    </source>
</evidence>
<dbReference type="AlphaFoldDB" id="A0A0B6WY16"/>
<dbReference type="PANTHER" id="PTHR40082">
    <property type="entry name" value="BLR5956 PROTEIN"/>
    <property type="match status" value="1"/>
</dbReference>
<accession>A0A0B6WY16</accession>
<dbReference type="Proteomes" id="UP000031518">
    <property type="component" value="Unassembled WGS sequence"/>
</dbReference>
<keyword evidence="2" id="KW-0456">Lyase</keyword>
<dbReference type="Gene3D" id="3.40.50.10090">
    <property type="match status" value="2"/>
</dbReference>
<dbReference type="STRING" id="454194.PYK22_02170"/>
<dbReference type="CDD" id="cd06578">
    <property type="entry name" value="HemD"/>
    <property type="match status" value="1"/>
</dbReference>
<dbReference type="EMBL" id="CBXV010000007">
    <property type="protein sequence ID" value="CDM66158.1"/>
    <property type="molecule type" value="Genomic_DNA"/>
</dbReference>
<dbReference type="Pfam" id="PF02602">
    <property type="entry name" value="HEM4"/>
    <property type="match status" value="1"/>
</dbReference>
<dbReference type="InterPro" id="IPR003754">
    <property type="entry name" value="4pyrrol_synth_uPrphyn_synth"/>
</dbReference>
<dbReference type="InterPro" id="IPR039793">
    <property type="entry name" value="UROS/Hem4"/>
</dbReference>
<feature type="domain" description="Tetrapyrrole biosynthesis uroporphyrinogen III synthase" evidence="1">
    <location>
        <begin position="24"/>
        <end position="268"/>
    </location>
</feature>
<keyword evidence="3" id="KW-1185">Reference proteome</keyword>
<dbReference type="SUPFAM" id="SSF69618">
    <property type="entry name" value="HemD-like"/>
    <property type="match status" value="1"/>
</dbReference>
<reference evidence="2 3" key="2">
    <citation type="submission" date="2015-01" db="EMBL/GenBank/DDBJ databases">
        <title>Complete genome sequence of Pyrinomonas methylaliphatogenes type strain K22T.</title>
        <authorList>
            <person name="Lee K.C.Y."/>
            <person name="Power J.F."/>
            <person name="Dunfield P.F."/>
            <person name="Morgan X.C."/>
            <person name="Huttenhower C."/>
            <person name="Stott M.B."/>
        </authorList>
    </citation>
    <scope>NUCLEOTIDE SEQUENCE [LARGE SCALE GENOMIC DNA]</scope>
    <source>
        <strain evidence="2 3">K22</strain>
    </source>
</reference>
<organism evidence="2 3">
    <name type="scientific">Pyrinomonas methylaliphatogenes</name>
    <dbReference type="NCBI Taxonomy" id="454194"/>
    <lineage>
        <taxon>Bacteria</taxon>
        <taxon>Pseudomonadati</taxon>
        <taxon>Acidobacteriota</taxon>
        <taxon>Blastocatellia</taxon>
        <taxon>Blastocatellales</taxon>
        <taxon>Pyrinomonadaceae</taxon>
        <taxon>Pyrinomonas</taxon>
    </lineage>
</organism>
<gene>
    <name evidence="2" type="ORF">PYK22_02170</name>
</gene>
<dbReference type="GO" id="GO:0006780">
    <property type="term" value="P:uroporphyrinogen III biosynthetic process"/>
    <property type="evidence" value="ECO:0007669"/>
    <property type="project" value="InterPro"/>
</dbReference>
<dbReference type="EC" id="4.2.1.75" evidence="2"/>
<sequence length="288" mass="32060">MFADTLFVGFDGLRVVSFESRRRDEMARLIRNYGGEPLVAPSMREVPLDGNVEAERFACALLAGDLDMVIFLTGVGARSLWRTITVRHSPARLTEALSRIIIAARGPKPAAALRELGIRVDVTTGEPHTWRELLAEFDARQLLREGLRVAIQEYGVSNEELVRELERRGALVRRIPVYQWAFPEDIAPLRQAVEAIIEGRVDVALFTSSAQVAHLLRFAAELGVEERLRAAFGRIAVASIGPVTSEALRECGLPSDMEPSRSKMGVLVREAAERSHDLLKEKRAIDRQ</sequence>
<dbReference type="InterPro" id="IPR036108">
    <property type="entry name" value="4pyrrol_syn_uPrphyn_synt_sf"/>
</dbReference>
<name>A0A0B6WY16_9BACT</name>
<dbReference type="GO" id="GO:0004852">
    <property type="term" value="F:uroporphyrinogen-III synthase activity"/>
    <property type="evidence" value="ECO:0007669"/>
    <property type="project" value="UniProtKB-EC"/>
</dbReference>
<dbReference type="RefSeq" id="WP_041977101.1">
    <property type="nucleotide sequence ID" value="NZ_CBXV010000007.1"/>
</dbReference>